<dbReference type="OrthoDB" id="3200163at2759"/>
<organism evidence="2 3">
    <name type="scientific">Ascobolus immersus RN42</name>
    <dbReference type="NCBI Taxonomy" id="1160509"/>
    <lineage>
        <taxon>Eukaryota</taxon>
        <taxon>Fungi</taxon>
        <taxon>Dikarya</taxon>
        <taxon>Ascomycota</taxon>
        <taxon>Pezizomycotina</taxon>
        <taxon>Pezizomycetes</taxon>
        <taxon>Pezizales</taxon>
        <taxon>Ascobolaceae</taxon>
        <taxon>Ascobolus</taxon>
    </lineage>
</organism>
<keyword evidence="2" id="KW-0378">Hydrolase</keyword>
<evidence type="ECO:0000259" key="1">
    <source>
        <dbReference type="Pfam" id="PF00135"/>
    </source>
</evidence>
<dbReference type="SUPFAM" id="SSF53474">
    <property type="entry name" value="alpha/beta-Hydrolases"/>
    <property type="match status" value="1"/>
</dbReference>
<dbReference type="InterPro" id="IPR050309">
    <property type="entry name" value="Type-B_Carboxylest/Lipase"/>
</dbReference>
<dbReference type="Proteomes" id="UP000275078">
    <property type="component" value="Unassembled WGS sequence"/>
</dbReference>
<dbReference type="InterPro" id="IPR002018">
    <property type="entry name" value="CarbesteraseB"/>
</dbReference>
<feature type="domain" description="Carboxylesterase type B" evidence="1">
    <location>
        <begin position="12"/>
        <end position="471"/>
    </location>
</feature>
<accession>A0A3N4IL00</accession>
<dbReference type="EMBL" id="ML119657">
    <property type="protein sequence ID" value="RPA84810.1"/>
    <property type="molecule type" value="Genomic_DNA"/>
</dbReference>
<name>A0A3N4IL00_ASCIM</name>
<evidence type="ECO:0000313" key="3">
    <source>
        <dbReference type="Proteomes" id="UP000275078"/>
    </source>
</evidence>
<dbReference type="InterPro" id="IPR029058">
    <property type="entry name" value="AB_hydrolase_fold"/>
</dbReference>
<dbReference type="Gene3D" id="3.40.50.1820">
    <property type="entry name" value="alpha/beta hydrolase"/>
    <property type="match status" value="1"/>
</dbReference>
<evidence type="ECO:0000313" key="2">
    <source>
        <dbReference type="EMBL" id="RPA84810.1"/>
    </source>
</evidence>
<dbReference type="PANTHER" id="PTHR11559">
    <property type="entry name" value="CARBOXYLESTERASE"/>
    <property type="match status" value="1"/>
</dbReference>
<dbReference type="Pfam" id="PF00135">
    <property type="entry name" value="COesterase"/>
    <property type="match status" value="1"/>
</dbReference>
<dbReference type="AlphaFoldDB" id="A0A3N4IL00"/>
<gene>
    <name evidence="2" type="ORF">BJ508DRAFT_412543</name>
</gene>
<keyword evidence="3" id="KW-1185">Reference proteome</keyword>
<dbReference type="GO" id="GO:0016787">
    <property type="term" value="F:hydrolase activity"/>
    <property type="evidence" value="ECO:0007669"/>
    <property type="project" value="UniProtKB-KW"/>
</dbReference>
<reference evidence="2 3" key="1">
    <citation type="journal article" date="2018" name="Nat. Ecol. Evol.">
        <title>Pezizomycetes genomes reveal the molecular basis of ectomycorrhizal truffle lifestyle.</title>
        <authorList>
            <person name="Murat C."/>
            <person name="Payen T."/>
            <person name="Noel B."/>
            <person name="Kuo A."/>
            <person name="Morin E."/>
            <person name="Chen J."/>
            <person name="Kohler A."/>
            <person name="Krizsan K."/>
            <person name="Balestrini R."/>
            <person name="Da Silva C."/>
            <person name="Montanini B."/>
            <person name="Hainaut M."/>
            <person name="Levati E."/>
            <person name="Barry K.W."/>
            <person name="Belfiori B."/>
            <person name="Cichocki N."/>
            <person name="Clum A."/>
            <person name="Dockter R.B."/>
            <person name="Fauchery L."/>
            <person name="Guy J."/>
            <person name="Iotti M."/>
            <person name="Le Tacon F."/>
            <person name="Lindquist E.A."/>
            <person name="Lipzen A."/>
            <person name="Malagnac F."/>
            <person name="Mello A."/>
            <person name="Molinier V."/>
            <person name="Miyauchi S."/>
            <person name="Poulain J."/>
            <person name="Riccioni C."/>
            <person name="Rubini A."/>
            <person name="Sitrit Y."/>
            <person name="Splivallo R."/>
            <person name="Traeger S."/>
            <person name="Wang M."/>
            <person name="Zifcakova L."/>
            <person name="Wipf D."/>
            <person name="Zambonelli A."/>
            <person name="Paolocci F."/>
            <person name="Nowrousian M."/>
            <person name="Ottonello S."/>
            <person name="Baldrian P."/>
            <person name="Spatafora J.W."/>
            <person name="Henrissat B."/>
            <person name="Nagy L.G."/>
            <person name="Aury J.M."/>
            <person name="Wincker P."/>
            <person name="Grigoriev I.V."/>
            <person name="Bonfante P."/>
            <person name="Martin F.M."/>
        </authorList>
    </citation>
    <scope>NUCLEOTIDE SEQUENCE [LARGE SCALE GENOMIC DNA]</scope>
    <source>
        <strain evidence="2 3">RN42</strain>
    </source>
</reference>
<proteinExistence type="predicted"/>
<sequence>MQNFVHHHPELGELQGLVDNDGIVQLRGIPFARIPARFKHSELLTTLDGYCRDFRSWGTACPQAPGGPDSYGGYLPGEEENPVRYDEMSCLNLSITLPSLAISKTSTERLPVLVYIHGGAFCTGDAVSPVHDMIEMVRLSVRDGKPIIAVGIHYRLNFFGFVACEDLRKECEESSQPICNFGLFDQQNALLWLHMFLPGFGGDQNRITTFGESAGSMSIAYHMVGPRSGLFSRAILMSGTCATGPPLPMAAQEELYLELLKQLGIDETAEDRLEQLRNVPAANLVKLSGGFFMPLADESFFPTLPTAANTAGLLANCSWVESVIIGDCEFEGFIFYFRAQQKGWDRDAFLESLRRHYPEADCKAVMETYGLKDDMDKNLFLQKVMEFTGDLVFSQPTHTAATVFTKSGKPTYRYIYTLPNQFPCSVFYHIPHHFVDILMVKLKLQFRLAPTVQRVCEQHCRYWIEFANGLAPWEEYKVEDGKINIIDTKIGGGARWRITTREEDEKSGRRYTGWEVLERVADHAEKVLGQWITN</sequence>
<dbReference type="STRING" id="1160509.A0A3N4IL00"/>
<protein>
    <submittedName>
        <fullName evidence="2">Alpha/beta-hydrolase</fullName>
    </submittedName>
</protein>